<dbReference type="GO" id="GO:0005634">
    <property type="term" value="C:nucleus"/>
    <property type="evidence" value="ECO:0007669"/>
    <property type="project" value="TreeGrafter"/>
</dbReference>
<dbReference type="Proteomes" id="UP000230002">
    <property type="component" value="Unassembled WGS sequence"/>
</dbReference>
<proteinExistence type="inferred from homology"/>
<dbReference type="EMBL" id="AYKW01000001">
    <property type="protein sequence ID" value="PIL36591.1"/>
    <property type="molecule type" value="Genomic_DNA"/>
</dbReference>
<dbReference type="Gene3D" id="3.50.50.60">
    <property type="entry name" value="FAD/NAD(P)-binding domain"/>
    <property type="match status" value="2"/>
</dbReference>
<dbReference type="GO" id="GO:0005829">
    <property type="term" value="C:cytosol"/>
    <property type="evidence" value="ECO:0007669"/>
    <property type="project" value="TreeGrafter"/>
</dbReference>
<dbReference type="SUPFAM" id="SSF51905">
    <property type="entry name" value="FAD/NAD(P)-binding domain"/>
    <property type="match status" value="1"/>
</dbReference>
<feature type="region of interest" description="Disordered" evidence="2">
    <location>
        <begin position="551"/>
        <end position="590"/>
    </location>
</feature>
<evidence type="ECO:0000313" key="4">
    <source>
        <dbReference type="Proteomes" id="UP000230002"/>
    </source>
</evidence>
<dbReference type="GO" id="GO:0007264">
    <property type="term" value="P:small GTPase-mediated signal transduction"/>
    <property type="evidence" value="ECO:0007669"/>
    <property type="project" value="InterPro"/>
</dbReference>
<dbReference type="STRING" id="1077348.A0A2G8SS29"/>
<dbReference type="GO" id="GO:0005092">
    <property type="term" value="F:GDP-dissociation inhibitor activity"/>
    <property type="evidence" value="ECO:0007669"/>
    <property type="project" value="InterPro"/>
</dbReference>
<feature type="region of interest" description="Disordered" evidence="2">
    <location>
        <begin position="285"/>
        <end position="306"/>
    </location>
</feature>
<keyword evidence="4" id="KW-1185">Reference proteome</keyword>
<evidence type="ECO:0000256" key="2">
    <source>
        <dbReference type="SAM" id="MobiDB-lite"/>
    </source>
</evidence>
<dbReference type="PRINTS" id="PR00891">
    <property type="entry name" value="RABGDIREP"/>
</dbReference>
<feature type="region of interest" description="Disordered" evidence="2">
    <location>
        <begin position="366"/>
        <end position="394"/>
    </location>
</feature>
<dbReference type="GO" id="GO:0005968">
    <property type="term" value="C:Rab-protein geranylgeranyltransferase complex"/>
    <property type="evidence" value="ECO:0007669"/>
    <property type="project" value="TreeGrafter"/>
</dbReference>
<accession>A0A2G8SS29</accession>
<comment type="caution">
    <text evidence="3">The sequence shown here is derived from an EMBL/GenBank/DDBJ whole genome shotgun (WGS) entry which is preliminary data.</text>
</comment>
<dbReference type="GO" id="GO:0016192">
    <property type="term" value="P:vesicle-mediated transport"/>
    <property type="evidence" value="ECO:0007669"/>
    <property type="project" value="TreeGrafter"/>
</dbReference>
<evidence type="ECO:0000313" key="3">
    <source>
        <dbReference type="EMBL" id="PIL36591.1"/>
    </source>
</evidence>
<dbReference type="InterPro" id="IPR018203">
    <property type="entry name" value="GDP_dissociation_inhibitor"/>
</dbReference>
<protein>
    <recommendedName>
        <fullName evidence="5">FAD/NAD(P)-binding domain-containing protein</fullName>
    </recommendedName>
</protein>
<dbReference type="OrthoDB" id="9446342at2759"/>
<reference evidence="3 4" key="1">
    <citation type="journal article" date="2015" name="Sci. Rep.">
        <title>Chromosome-level genome map provides insights into diverse defense mechanisms in the medicinal fungus Ganoderma sinense.</title>
        <authorList>
            <person name="Zhu Y."/>
            <person name="Xu J."/>
            <person name="Sun C."/>
            <person name="Zhou S."/>
            <person name="Xu H."/>
            <person name="Nelson D.R."/>
            <person name="Qian J."/>
            <person name="Song J."/>
            <person name="Luo H."/>
            <person name="Xiang L."/>
            <person name="Li Y."/>
            <person name="Xu Z."/>
            <person name="Ji A."/>
            <person name="Wang L."/>
            <person name="Lu S."/>
            <person name="Hayward A."/>
            <person name="Sun W."/>
            <person name="Li X."/>
            <person name="Schwartz D.C."/>
            <person name="Wang Y."/>
            <person name="Chen S."/>
        </authorList>
    </citation>
    <scope>NUCLEOTIDE SEQUENCE [LARGE SCALE GENOMIC DNA]</scope>
    <source>
        <strain evidence="3 4">ZZ0214-1</strain>
    </source>
</reference>
<feature type="compositionally biased region" description="Acidic residues" evidence="2">
    <location>
        <begin position="376"/>
        <end position="388"/>
    </location>
</feature>
<dbReference type="Gene3D" id="3.30.519.10">
    <property type="entry name" value="Guanine Nucleotide Dissociation Inhibitor, domain 2"/>
    <property type="match status" value="1"/>
</dbReference>
<dbReference type="PANTHER" id="PTHR11787">
    <property type="entry name" value="RAB GDP-DISSOCIATION INHIBITOR"/>
    <property type="match status" value="1"/>
</dbReference>
<dbReference type="Pfam" id="PF00996">
    <property type="entry name" value="GDI"/>
    <property type="match status" value="1"/>
</dbReference>
<dbReference type="PANTHER" id="PTHR11787:SF4">
    <property type="entry name" value="CHM, RAB ESCORT PROTEIN 1"/>
    <property type="match status" value="1"/>
</dbReference>
<dbReference type="InterPro" id="IPR036188">
    <property type="entry name" value="FAD/NAD-bd_sf"/>
</dbReference>
<dbReference type="AlphaFoldDB" id="A0A2G8SS29"/>
<gene>
    <name evidence="3" type="ORF">GSI_00280</name>
</gene>
<name>A0A2G8SS29_9APHY</name>
<evidence type="ECO:0000256" key="1">
    <source>
        <dbReference type="ARBA" id="ARBA00005593"/>
    </source>
</evidence>
<comment type="similarity">
    <text evidence="1">Belongs to the Rab GDI family.</text>
</comment>
<organism evidence="3 4">
    <name type="scientific">Ganoderma sinense ZZ0214-1</name>
    <dbReference type="NCBI Taxonomy" id="1077348"/>
    <lineage>
        <taxon>Eukaryota</taxon>
        <taxon>Fungi</taxon>
        <taxon>Dikarya</taxon>
        <taxon>Basidiomycota</taxon>
        <taxon>Agaricomycotina</taxon>
        <taxon>Agaricomycetes</taxon>
        <taxon>Polyporales</taxon>
        <taxon>Polyporaceae</taxon>
        <taxon>Ganoderma</taxon>
    </lineage>
</organism>
<sequence length="590" mass="63801">MRRGRADDGMDFDVVVLGTGLSESIVAAALSKAGFKVAHVDNNQYYGGDEASLTLDELAEWADIRSGRQDVPASDYLATQKARYTSISRSRTVPPQARQYAVSLAPSIVPSIGPHIDSLIASGVSRYGSFKLLEKVAVYDRPGLVQSVPGSKEDVFKSKALSLIDKRRLMRFLMFAAGEFEGKKELEGKEQSPFVQYLREVFSLDDKAVNAIAYALAFCVSGEESTLPALQRIRQYLRSTGRYGPSPFLVGHYGGCGETAQGFCRTSAVKGGTYILGRRVLSVKPCPNPSDNPPEDDKDASESIKTTPRYEVEMEDIDEKLTAKVLVSAADYIHLSSQDGPSSFSARYRVARCIAVLDKPLVLTPVDAPEDTPAPDIEEPVEGAEEEQSDKLEPPNHEVDTALLVFPPGTLQNGSTAAVAHALITGEASMSAPRAKFILNISLPITELETSNPEELLRPYLDATLSLTAPPARETVPATPLFTVFYTHNPTLRRASPPESSLSSVIITPSPTPLLPAIADAATGNAEAMFWKAVEQLKAAGVRRSVVKESFGKVKEGGDGPAEVEESQEVDSFWPPLDATEDDSSTTDEW</sequence>
<evidence type="ECO:0008006" key="5">
    <source>
        <dbReference type="Google" id="ProtNLM"/>
    </source>
</evidence>
<feature type="compositionally biased region" description="Acidic residues" evidence="2">
    <location>
        <begin position="579"/>
        <end position="590"/>
    </location>
</feature>